<comment type="caution">
    <text evidence="2">The sequence shown here is derived from an EMBL/GenBank/DDBJ whole genome shotgun (WGS) entry which is preliminary data.</text>
</comment>
<dbReference type="STRING" id="1123037.GCA_000425305_00173"/>
<sequence>MDGDIIEYFIQYIFDPNSPTPRLSSGAIDMARFTGGMTFYNMEGSVIGNLILNDGDLIDLDGETDPCPEDEVVEEDDDETDDSNNSNSGGGNASGDPGQTGNTSQGSEGNEGS</sequence>
<dbReference type="EMBL" id="VOSB01000010">
    <property type="protein sequence ID" value="TXE17908.1"/>
    <property type="molecule type" value="Genomic_DNA"/>
</dbReference>
<keyword evidence="3" id="KW-1185">Reference proteome</keyword>
<dbReference type="AlphaFoldDB" id="A0A5C7BC40"/>
<organism evidence="2 3">
    <name type="scientific">Psychroserpens burtonensis</name>
    <dbReference type="NCBI Taxonomy" id="49278"/>
    <lineage>
        <taxon>Bacteria</taxon>
        <taxon>Pseudomonadati</taxon>
        <taxon>Bacteroidota</taxon>
        <taxon>Flavobacteriia</taxon>
        <taxon>Flavobacteriales</taxon>
        <taxon>Flavobacteriaceae</taxon>
        <taxon>Psychroserpens</taxon>
    </lineage>
</organism>
<evidence type="ECO:0000256" key="1">
    <source>
        <dbReference type="SAM" id="MobiDB-lite"/>
    </source>
</evidence>
<evidence type="ECO:0000313" key="3">
    <source>
        <dbReference type="Proteomes" id="UP000321938"/>
    </source>
</evidence>
<evidence type="ECO:0000313" key="2">
    <source>
        <dbReference type="EMBL" id="TXE17908.1"/>
    </source>
</evidence>
<protein>
    <submittedName>
        <fullName evidence="2">Uncharacterized protein</fullName>
    </submittedName>
</protein>
<gene>
    <name evidence="2" type="ORF">ES692_08405</name>
</gene>
<name>A0A5C7BC40_9FLAO</name>
<dbReference type="RefSeq" id="WP_222612250.1">
    <property type="nucleotide sequence ID" value="NZ_VOSB01000010.1"/>
</dbReference>
<feature type="region of interest" description="Disordered" evidence="1">
    <location>
        <begin position="60"/>
        <end position="113"/>
    </location>
</feature>
<feature type="compositionally biased region" description="Acidic residues" evidence="1">
    <location>
        <begin position="60"/>
        <end position="82"/>
    </location>
</feature>
<proteinExistence type="predicted"/>
<feature type="non-terminal residue" evidence="2">
    <location>
        <position position="113"/>
    </location>
</feature>
<dbReference type="Proteomes" id="UP000321938">
    <property type="component" value="Unassembled WGS sequence"/>
</dbReference>
<reference evidence="2 3" key="1">
    <citation type="submission" date="2019-08" db="EMBL/GenBank/DDBJ databases">
        <title>Genome of Psychroserpens burtonensis ACAM 167.</title>
        <authorList>
            <person name="Bowman J.P."/>
        </authorList>
    </citation>
    <scope>NUCLEOTIDE SEQUENCE [LARGE SCALE GENOMIC DNA]</scope>
    <source>
        <strain evidence="2 3">ACAM 167</strain>
    </source>
</reference>
<accession>A0A5C7BC40</accession>
<feature type="compositionally biased region" description="Polar residues" evidence="1">
    <location>
        <begin position="97"/>
        <end position="113"/>
    </location>
</feature>